<proteinExistence type="predicted"/>
<evidence type="ECO:0000256" key="1">
    <source>
        <dbReference type="ARBA" id="ARBA00022679"/>
    </source>
</evidence>
<evidence type="ECO:0000256" key="2">
    <source>
        <dbReference type="ARBA" id="ARBA00022777"/>
    </source>
</evidence>
<dbReference type="EMBL" id="LCAO01000020">
    <property type="protein sequence ID" value="KKR91172.1"/>
    <property type="molecule type" value="Genomic_DNA"/>
</dbReference>
<comment type="caution">
    <text evidence="4">The sequence shown here is derived from an EMBL/GenBank/DDBJ whole genome shotgun (WGS) entry which is preliminary data.</text>
</comment>
<protein>
    <recommendedName>
        <fullName evidence="3">Carbohydrate kinase PfkB domain-containing protein</fullName>
    </recommendedName>
</protein>
<dbReference type="AlphaFoldDB" id="A0A0G0XTG2"/>
<reference evidence="4 5" key="1">
    <citation type="journal article" date="2015" name="Nature">
        <title>rRNA introns, odd ribosomes, and small enigmatic genomes across a large radiation of phyla.</title>
        <authorList>
            <person name="Brown C.T."/>
            <person name="Hug L.A."/>
            <person name="Thomas B.C."/>
            <person name="Sharon I."/>
            <person name="Castelle C.J."/>
            <person name="Singh A."/>
            <person name="Wilkins M.J."/>
            <person name="Williams K.H."/>
            <person name="Banfield J.F."/>
        </authorList>
    </citation>
    <scope>NUCLEOTIDE SEQUENCE [LARGE SCALE GENOMIC DNA]</scope>
</reference>
<dbReference type="InterPro" id="IPR029056">
    <property type="entry name" value="Ribokinase-like"/>
</dbReference>
<accession>A0A0G0XTG2</accession>
<dbReference type="GO" id="GO:0016301">
    <property type="term" value="F:kinase activity"/>
    <property type="evidence" value="ECO:0007669"/>
    <property type="project" value="UniProtKB-KW"/>
</dbReference>
<name>A0A0G0XTG2_9BACT</name>
<keyword evidence="2" id="KW-0418">Kinase</keyword>
<evidence type="ECO:0000313" key="4">
    <source>
        <dbReference type="EMBL" id="KKR91172.1"/>
    </source>
</evidence>
<dbReference type="PANTHER" id="PTHR10584:SF166">
    <property type="entry name" value="RIBOKINASE"/>
    <property type="match status" value="1"/>
</dbReference>
<dbReference type="Pfam" id="PF00294">
    <property type="entry name" value="PfkB"/>
    <property type="match status" value="1"/>
</dbReference>
<evidence type="ECO:0000313" key="5">
    <source>
        <dbReference type="Proteomes" id="UP000034676"/>
    </source>
</evidence>
<keyword evidence="1" id="KW-0808">Transferase</keyword>
<dbReference type="Proteomes" id="UP000034676">
    <property type="component" value="Unassembled WGS sequence"/>
</dbReference>
<dbReference type="PANTHER" id="PTHR10584">
    <property type="entry name" value="SUGAR KINASE"/>
    <property type="match status" value="1"/>
</dbReference>
<feature type="domain" description="Carbohydrate kinase PfkB" evidence="3">
    <location>
        <begin position="5"/>
        <end position="299"/>
    </location>
</feature>
<organism evidence="4 5">
    <name type="scientific">Candidatus Woesebacteria bacterium GW2011_GWA1_41_13b</name>
    <dbReference type="NCBI Taxonomy" id="1618555"/>
    <lineage>
        <taxon>Bacteria</taxon>
        <taxon>Candidatus Woeseibacteriota</taxon>
    </lineage>
</organism>
<gene>
    <name evidence="4" type="ORF">UU42_C0020G0007</name>
</gene>
<dbReference type="SUPFAM" id="SSF53613">
    <property type="entry name" value="Ribokinase-like"/>
    <property type="match status" value="1"/>
</dbReference>
<sequence length="320" mass="35435">MHVLVVGSSVIDLFLSIEKHAEIIAGKVQFNLGDKIPSSIKEMGLGGNGANVSVGLTRLEIPTSFYTYLGGDILSAQIEEGLSSEGIELIIEREKDYTSSFSIILDFNDDRIIFSHHQKREHNFSLKSSDYYDYIYLTSIGDYWEKAYREVYNFSEKNKIPIAFSPGMHQLESMNDTVFNIIKNSQIFFSNKQEAEIVLGKGKDRQTPSELLLGIKKLGPSVVSITDGENGSYALDKDNRIFSTKALHVEAAEKTGAGDAYAAAFFAAYLLGHDVKTAMVWGSFNANSVMQKVGAQRGLLTKKGLDKILFSTNNSKVQKL</sequence>
<dbReference type="InterPro" id="IPR011611">
    <property type="entry name" value="PfkB_dom"/>
</dbReference>
<evidence type="ECO:0000259" key="3">
    <source>
        <dbReference type="Pfam" id="PF00294"/>
    </source>
</evidence>
<dbReference type="Gene3D" id="3.40.1190.20">
    <property type="match status" value="1"/>
</dbReference>